<feature type="domain" description="UPF0261" evidence="2">
    <location>
        <begin position="7"/>
        <end position="195"/>
    </location>
</feature>
<dbReference type="InterPro" id="IPR044122">
    <property type="entry name" value="UPF0261_N"/>
</dbReference>
<dbReference type="SUPFAM" id="SSF51621">
    <property type="entry name" value="Phosphoenolpyruvate/pyruvate domain"/>
    <property type="match status" value="1"/>
</dbReference>
<dbReference type="EMBL" id="CACVBM020001662">
    <property type="protein sequence ID" value="CAA7056959.1"/>
    <property type="molecule type" value="Genomic_DNA"/>
</dbReference>
<dbReference type="InterPro" id="IPR046348">
    <property type="entry name" value="SIS_dom_sf"/>
</dbReference>
<evidence type="ECO:0000259" key="2">
    <source>
        <dbReference type="Pfam" id="PF06792"/>
    </source>
</evidence>
<dbReference type="Gene3D" id="3.40.50.12020">
    <property type="entry name" value="Uncharacterised protein family UPF0261, NN domain"/>
    <property type="match status" value="1"/>
</dbReference>
<dbReference type="InterPro" id="IPR056778">
    <property type="entry name" value="UPF0261_C"/>
</dbReference>
<dbReference type="PANTHER" id="PTHR31862">
    <property type="entry name" value="UPF0261 DOMAIN PROTEIN (AFU_ORTHOLOGUE AFUA_1G10120)"/>
    <property type="match status" value="1"/>
</dbReference>
<dbReference type="PANTHER" id="PTHR31862:SF1">
    <property type="entry name" value="UPF0261 DOMAIN PROTEIN (AFU_ORTHOLOGUE AFUA_1G10120)"/>
    <property type="match status" value="1"/>
</dbReference>
<evidence type="ECO:0000259" key="3">
    <source>
        <dbReference type="Pfam" id="PF09370"/>
    </source>
</evidence>
<gene>
    <name evidence="5" type="ORF">MERR_LOCUS44195</name>
</gene>
<accession>A0A6D2LAM7</accession>
<evidence type="ECO:0000313" key="6">
    <source>
        <dbReference type="Proteomes" id="UP000467841"/>
    </source>
</evidence>
<reference evidence="5" key="1">
    <citation type="submission" date="2020-01" db="EMBL/GenBank/DDBJ databases">
        <authorList>
            <person name="Mishra B."/>
        </authorList>
    </citation>
    <scope>NUCLEOTIDE SEQUENCE [LARGE SCALE GENOMIC DNA]</scope>
</reference>
<feature type="domain" description="TIM-barrel" evidence="3">
    <location>
        <begin position="486"/>
        <end position="752"/>
    </location>
</feature>
<evidence type="ECO:0000256" key="1">
    <source>
        <dbReference type="SAM" id="MobiDB-lite"/>
    </source>
</evidence>
<dbReference type="Pfam" id="PF06792">
    <property type="entry name" value="UPF0261"/>
    <property type="match status" value="1"/>
</dbReference>
<dbReference type="GO" id="GO:1901135">
    <property type="term" value="P:carbohydrate derivative metabolic process"/>
    <property type="evidence" value="ECO:0007669"/>
    <property type="project" value="InterPro"/>
</dbReference>
<dbReference type="Proteomes" id="UP000467841">
    <property type="component" value="Unassembled WGS sequence"/>
</dbReference>
<feature type="region of interest" description="Disordered" evidence="1">
    <location>
        <begin position="436"/>
        <end position="460"/>
    </location>
</feature>
<evidence type="ECO:0000259" key="4">
    <source>
        <dbReference type="Pfam" id="PF23189"/>
    </source>
</evidence>
<dbReference type="Pfam" id="PF23189">
    <property type="entry name" value="UPF0261_C"/>
    <property type="match status" value="1"/>
</dbReference>
<dbReference type="SUPFAM" id="SSF53697">
    <property type="entry name" value="SIS domain"/>
    <property type="match status" value="1"/>
</dbReference>
<feature type="domain" description="UPF0261" evidence="4">
    <location>
        <begin position="210"/>
        <end position="427"/>
    </location>
</feature>
<organism evidence="5 6">
    <name type="scientific">Microthlaspi erraticum</name>
    <dbReference type="NCBI Taxonomy" id="1685480"/>
    <lineage>
        <taxon>Eukaryota</taxon>
        <taxon>Viridiplantae</taxon>
        <taxon>Streptophyta</taxon>
        <taxon>Embryophyta</taxon>
        <taxon>Tracheophyta</taxon>
        <taxon>Spermatophyta</taxon>
        <taxon>Magnoliopsida</taxon>
        <taxon>eudicotyledons</taxon>
        <taxon>Gunneridae</taxon>
        <taxon>Pentapetalae</taxon>
        <taxon>rosids</taxon>
        <taxon>malvids</taxon>
        <taxon>Brassicales</taxon>
        <taxon>Brassicaceae</taxon>
        <taxon>Coluteocarpeae</taxon>
        <taxon>Microthlaspi</taxon>
    </lineage>
</organism>
<dbReference type="GO" id="GO:0003824">
    <property type="term" value="F:catalytic activity"/>
    <property type="evidence" value="ECO:0007669"/>
    <property type="project" value="InterPro"/>
</dbReference>
<proteinExistence type="predicted"/>
<comment type="caution">
    <text evidence="5">The sequence shown here is derived from an EMBL/GenBank/DDBJ whole genome shotgun (WGS) entry which is preliminary data.</text>
</comment>
<dbReference type="CDD" id="cd15488">
    <property type="entry name" value="Tm-1-like"/>
    <property type="match status" value="1"/>
</dbReference>
<evidence type="ECO:0000313" key="5">
    <source>
        <dbReference type="EMBL" id="CAA7056959.1"/>
    </source>
</evidence>
<sequence length="755" mass="80963">MQGETYRVFCVGTVDTKLDELRFLAGSVRSNIGAFSNNSSSKVEVVIVDVSASADHKGIENVADFAFVTRQQLLSYYFGSTEKVELPDDRSEAVSVMSKCLEKFLRQALEEKSLGGAIGLGGSGGTSLISSAFRTLPIGIPKVIVSTVASGQTEPYVGTSDLVLIPSVVDVCGINSVSRVVFSNAGASFAGMVVGRLETFRSSPSEEKGKCTVGVTMFGVTTPCVEAVQQILTREGYETLVFHATGVGGKAMESLVKQGFIQGVMDITTTEVADHLVGGVMACDSSRFDVIIEKEVPLVLSVGALDMVNFGSKDTIPSHLQTRKIHVHNEQVSLVRTTAEENKIFARFIADKLNKSTSKVRVCLPEKGVSALDAPGMPFCDPEATGALISELQRLIHPSEDREVNRYSHHINDPEFAEALVASFLEVCPKTNAEIKPSETASTKPSIGEPDAGHASETMLRTERIPYSPKDFPKAKPETLERTQTILRRLRDQIEKGVPIIGGGAGTGISAKFEEAGGIDLIVIYNSGRFRMAGRGSLAGLLPFADANAVVLEMANEVLPVVKAVPVLAGVCATDPFRRMEYFLKQLESIGFVGVQNFPTVGLFDGNFRQNLEETGMGYGLEVEMISEAHKMGLMTTPYAFNPKEGEEMAKAGADIIVAHMGLTTAGNIGAKTAVSLEESVVRVQAIADAARRFNPDIIVLCHGGPISGPEEAEFVLKRTKGCVHGFYGASSMERLPVEQAITSTVQKYKSIAIK</sequence>
<dbReference type="InterPro" id="IPR015813">
    <property type="entry name" value="Pyrv/PenolPyrv_kinase-like_dom"/>
</dbReference>
<dbReference type="AlphaFoldDB" id="A0A6D2LAM7"/>
<dbReference type="InterPro" id="IPR013785">
    <property type="entry name" value="Aldolase_TIM"/>
</dbReference>
<dbReference type="Gene3D" id="3.20.20.70">
    <property type="entry name" value="Aldolase class I"/>
    <property type="match status" value="1"/>
</dbReference>
<dbReference type="InterPro" id="IPR009215">
    <property type="entry name" value="TIM-br_IGPS-like"/>
</dbReference>
<name>A0A6D2LAM7_9BRAS</name>
<dbReference type="NCBIfam" id="NF002674">
    <property type="entry name" value="PRK02399.1-2"/>
    <property type="match status" value="1"/>
</dbReference>
<dbReference type="GO" id="GO:0097367">
    <property type="term" value="F:carbohydrate derivative binding"/>
    <property type="evidence" value="ECO:0007669"/>
    <property type="project" value="InterPro"/>
</dbReference>
<protein>
    <submittedName>
        <fullName evidence="5">Uncharacterized protein</fullName>
    </submittedName>
</protein>
<dbReference type="Gene3D" id="3.40.50.12030">
    <property type="entry name" value="Uncharacterised protein family UPF0261, NC domain"/>
    <property type="match status" value="1"/>
</dbReference>
<dbReference type="OrthoDB" id="10264588at2759"/>
<keyword evidence="6" id="KW-1185">Reference proteome</keyword>
<dbReference type="InterPro" id="IPR051353">
    <property type="entry name" value="Tobamovirus_resist_UPF0261"/>
</dbReference>
<dbReference type="Pfam" id="PF09370">
    <property type="entry name" value="PEP_hydrolase"/>
    <property type="match status" value="1"/>
</dbReference>